<feature type="region of interest" description="Disordered" evidence="1">
    <location>
        <begin position="87"/>
        <end position="117"/>
    </location>
</feature>
<proteinExistence type="predicted"/>
<evidence type="ECO:0000313" key="2">
    <source>
        <dbReference type="EMBL" id="MBB3937912.1"/>
    </source>
</evidence>
<evidence type="ECO:0000313" key="3">
    <source>
        <dbReference type="Proteomes" id="UP000531216"/>
    </source>
</evidence>
<dbReference type="AlphaFoldDB" id="A0A7W6BVY8"/>
<evidence type="ECO:0000256" key="1">
    <source>
        <dbReference type="SAM" id="MobiDB-lite"/>
    </source>
</evidence>
<comment type="caution">
    <text evidence="2">The sequence shown here is derived from an EMBL/GenBank/DDBJ whole genome shotgun (WGS) entry which is preliminary data.</text>
</comment>
<protein>
    <submittedName>
        <fullName evidence="2">Uncharacterized protein</fullName>
    </submittedName>
</protein>
<dbReference type="NCBIfam" id="NF046037">
    <property type="entry name" value="carphisopro"/>
    <property type="match status" value="1"/>
</dbReference>
<dbReference type="RefSeq" id="WP_090966194.1">
    <property type="nucleotide sequence ID" value="NZ_FOOA01000025.1"/>
</dbReference>
<sequence>MLCSIIEYLRMHHEPAATIIAKFGGIREVASIVDVNVHTVTKWRLSKDKGGTGGSVPHWHVPKLIAEAESRGVDLTYSDFFAPSMAAPSSDDGKNGADAPVCHVNPAASASPVRAVS</sequence>
<reference evidence="2 3" key="1">
    <citation type="submission" date="2020-08" db="EMBL/GenBank/DDBJ databases">
        <title>Genomic Encyclopedia of Type Strains, Phase IV (KMG-IV): sequencing the most valuable type-strain genomes for metagenomic binning, comparative biology and taxonomic classification.</title>
        <authorList>
            <person name="Goeker M."/>
        </authorList>
    </citation>
    <scope>NUCLEOTIDE SEQUENCE [LARGE SCALE GENOMIC DNA]</scope>
    <source>
        <strain evidence="2 3">DSM 25024</strain>
    </source>
</reference>
<keyword evidence="3" id="KW-1185">Reference proteome</keyword>
<name>A0A7W6BVY8_9HYPH</name>
<dbReference type="EMBL" id="JACIDO010000013">
    <property type="protein sequence ID" value="MBB3937912.1"/>
    <property type="molecule type" value="Genomic_DNA"/>
</dbReference>
<accession>A0A7W6BVY8</accession>
<dbReference type="Proteomes" id="UP000531216">
    <property type="component" value="Unassembled WGS sequence"/>
</dbReference>
<feature type="compositionally biased region" description="Low complexity" evidence="1">
    <location>
        <begin position="106"/>
        <end position="117"/>
    </location>
</feature>
<dbReference type="OrthoDB" id="7376100at2"/>
<gene>
    <name evidence="2" type="ORF">GGR05_004081</name>
</gene>
<dbReference type="InterPro" id="IPR059216">
    <property type="entry name" value="LeuA_carph_isopro_dom"/>
</dbReference>
<organism evidence="2 3">
    <name type="scientific">Aureimonas phyllosphaerae</name>
    <dbReference type="NCBI Taxonomy" id="1166078"/>
    <lineage>
        <taxon>Bacteria</taxon>
        <taxon>Pseudomonadati</taxon>
        <taxon>Pseudomonadota</taxon>
        <taxon>Alphaproteobacteria</taxon>
        <taxon>Hyphomicrobiales</taxon>
        <taxon>Aurantimonadaceae</taxon>
        <taxon>Aureimonas</taxon>
    </lineage>
</organism>